<evidence type="ECO:0000256" key="1">
    <source>
        <dbReference type="ARBA" id="ARBA00004141"/>
    </source>
</evidence>
<dbReference type="InterPro" id="IPR005828">
    <property type="entry name" value="MFS_sugar_transport-like"/>
</dbReference>
<feature type="transmembrane region" description="Helical" evidence="5">
    <location>
        <begin position="189"/>
        <end position="210"/>
    </location>
</feature>
<evidence type="ECO:0000256" key="5">
    <source>
        <dbReference type="SAM" id="Phobius"/>
    </source>
</evidence>
<sequence length="524" mass="58641">MDIESALELVGAWGKYQIRNYLLLGIATTVTSVHALINVFHAVVPEFICSEPGWNISSRDKCTQQVNGSENRCRSWNYSMEYGENMITEWNLVCQNNYLRATAQSIYMTGFLLGAFIFGQVSDKVGRKKGHLSATILLCISGTVAAFAPDYWTFSFARLVVGISTGGTLTIGYVWALEPIGKNYRMPTAMMFEFFFASSCALIAGLAFVVKNYWKLQLITSLAPLVFISYYFLLNESPRWLLGVNKVDELVKTFKDISSMNGKQYDDSVLEKLVEYQTLKNSEKDLDKDEKMAEQEVQNSKNGYERRHYDFRDLFKTPNMRKKTMNICFQWFTCSFTFYGLSLASSEMKVSPYVSVTLTGIMDMIGPALACLVLNRIGRRLSMSISLLFSSIMCFMAIILPSRYFIVIIVLAQLGTLGGSSGFAISYMYTAELMPTVVRNVGVGFGSVFARIGGLLAPFVAMFSARIALIVFGSCGLLAGSIVLLLPETLGTKLPETLEEGEEFGKEYISPCRFLRKRKQLQSV</sequence>
<feature type="transmembrane region" description="Helical" evidence="5">
    <location>
        <begin position="441"/>
        <end position="461"/>
    </location>
</feature>
<dbReference type="GO" id="GO:0016020">
    <property type="term" value="C:membrane"/>
    <property type="evidence" value="ECO:0007669"/>
    <property type="project" value="UniProtKB-SubCell"/>
</dbReference>
<accession>A0A7I8VDP8</accession>
<keyword evidence="2 5" id="KW-0812">Transmembrane</keyword>
<protein>
    <submittedName>
        <fullName evidence="7">DgyrCDS3416</fullName>
    </submittedName>
</protein>
<dbReference type="PROSITE" id="PS50850">
    <property type="entry name" value="MFS"/>
    <property type="match status" value="1"/>
</dbReference>
<keyword evidence="4 5" id="KW-0472">Membrane</keyword>
<dbReference type="InterPro" id="IPR020846">
    <property type="entry name" value="MFS_dom"/>
</dbReference>
<evidence type="ECO:0000256" key="2">
    <source>
        <dbReference type="ARBA" id="ARBA00022692"/>
    </source>
</evidence>
<evidence type="ECO:0000256" key="4">
    <source>
        <dbReference type="ARBA" id="ARBA00023136"/>
    </source>
</evidence>
<dbReference type="GO" id="GO:0022857">
    <property type="term" value="F:transmembrane transporter activity"/>
    <property type="evidence" value="ECO:0007669"/>
    <property type="project" value="InterPro"/>
</dbReference>
<reference evidence="7 8" key="1">
    <citation type="submission" date="2020-08" db="EMBL/GenBank/DDBJ databases">
        <authorList>
            <person name="Hejnol A."/>
        </authorList>
    </citation>
    <scope>NUCLEOTIDE SEQUENCE [LARGE SCALE GENOMIC DNA]</scope>
</reference>
<feature type="transmembrane region" description="Helical" evidence="5">
    <location>
        <begin position="155"/>
        <end position="177"/>
    </location>
</feature>
<dbReference type="Pfam" id="PF00083">
    <property type="entry name" value="Sugar_tr"/>
    <property type="match status" value="1"/>
</dbReference>
<dbReference type="Gene3D" id="1.20.1250.20">
    <property type="entry name" value="MFS general substrate transporter like domains"/>
    <property type="match status" value="1"/>
</dbReference>
<dbReference type="OrthoDB" id="5141738at2759"/>
<evidence type="ECO:0000256" key="3">
    <source>
        <dbReference type="ARBA" id="ARBA00022989"/>
    </source>
</evidence>
<feature type="transmembrane region" description="Helical" evidence="5">
    <location>
        <begin position="21"/>
        <end position="44"/>
    </location>
</feature>
<organism evidence="7 8">
    <name type="scientific">Dimorphilus gyrociliatus</name>
    <dbReference type="NCBI Taxonomy" id="2664684"/>
    <lineage>
        <taxon>Eukaryota</taxon>
        <taxon>Metazoa</taxon>
        <taxon>Spiralia</taxon>
        <taxon>Lophotrochozoa</taxon>
        <taxon>Annelida</taxon>
        <taxon>Polychaeta</taxon>
        <taxon>Polychaeta incertae sedis</taxon>
        <taxon>Dinophilidae</taxon>
        <taxon>Dimorphilus</taxon>
    </lineage>
</organism>
<dbReference type="SUPFAM" id="SSF103473">
    <property type="entry name" value="MFS general substrate transporter"/>
    <property type="match status" value="1"/>
</dbReference>
<feature type="transmembrane region" description="Helical" evidence="5">
    <location>
        <begin position="406"/>
        <end position="429"/>
    </location>
</feature>
<keyword evidence="3 5" id="KW-1133">Transmembrane helix</keyword>
<gene>
    <name evidence="7" type="ORF">DGYR_LOCUS3134</name>
</gene>
<feature type="domain" description="Major facilitator superfamily (MFS) profile" evidence="6">
    <location>
        <begin position="27"/>
        <end position="491"/>
    </location>
</feature>
<dbReference type="Proteomes" id="UP000549394">
    <property type="component" value="Unassembled WGS sequence"/>
</dbReference>
<feature type="transmembrane region" description="Helical" evidence="5">
    <location>
        <begin position="381"/>
        <end position="400"/>
    </location>
</feature>
<dbReference type="InterPro" id="IPR036259">
    <property type="entry name" value="MFS_trans_sf"/>
</dbReference>
<feature type="transmembrane region" description="Helical" evidence="5">
    <location>
        <begin position="467"/>
        <end position="486"/>
    </location>
</feature>
<comment type="caution">
    <text evidence="7">The sequence shown here is derived from an EMBL/GenBank/DDBJ whole genome shotgun (WGS) entry which is preliminary data.</text>
</comment>
<name>A0A7I8VDP8_9ANNE</name>
<evidence type="ECO:0000313" key="8">
    <source>
        <dbReference type="Proteomes" id="UP000549394"/>
    </source>
</evidence>
<feature type="transmembrane region" description="Helical" evidence="5">
    <location>
        <begin position="98"/>
        <end position="118"/>
    </location>
</feature>
<dbReference type="AlphaFoldDB" id="A0A7I8VDP8"/>
<dbReference type="EMBL" id="CAJFCJ010000005">
    <property type="protein sequence ID" value="CAD5114274.1"/>
    <property type="molecule type" value="Genomic_DNA"/>
</dbReference>
<evidence type="ECO:0000313" key="7">
    <source>
        <dbReference type="EMBL" id="CAD5114274.1"/>
    </source>
</evidence>
<feature type="transmembrane region" description="Helical" evidence="5">
    <location>
        <begin position="130"/>
        <end position="149"/>
    </location>
</feature>
<feature type="transmembrane region" description="Helical" evidence="5">
    <location>
        <begin position="353"/>
        <end position="374"/>
    </location>
</feature>
<comment type="subcellular location">
    <subcellularLocation>
        <location evidence="1">Membrane</location>
        <topology evidence="1">Multi-pass membrane protein</topology>
    </subcellularLocation>
</comment>
<dbReference type="CDD" id="cd17317">
    <property type="entry name" value="MFS_SLC22"/>
    <property type="match status" value="1"/>
</dbReference>
<keyword evidence="8" id="KW-1185">Reference proteome</keyword>
<proteinExistence type="predicted"/>
<dbReference type="PANTHER" id="PTHR24064">
    <property type="entry name" value="SOLUTE CARRIER FAMILY 22 MEMBER"/>
    <property type="match status" value="1"/>
</dbReference>
<feature type="transmembrane region" description="Helical" evidence="5">
    <location>
        <begin position="324"/>
        <end position="341"/>
    </location>
</feature>
<feature type="transmembrane region" description="Helical" evidence="5">
    <location>
        <begin position="216"/>
        <end position="234"/>
    </location>
</feature>
<evidence type="ECO:0000259" key="6">
    <source>
        <dbReference type="PROSITE" id="PS50850"/>
    </source>
</evidence>